<accession>A0A2V3IF35</accession>
<gene>
    <name evidence="1" type="ORF">BWQ96_09577</name>
</gene>
<protein>
    <submittedName>
        <fullName evidence="1">Uncharacterized protein</fullName>
    </submittedName>
</protein>
<reference evidence="1 2" key="1">
    <citation type="journal article" date="2018" name="Mol. Biol. Evol.">
        <title>Analysis of the draft genome of the red seaweed Gracilariopsis chorda provides insights into genome size evolution in Rhodophyta.</title>
        <authorList>
            <person name="Lee J."/>
            <person name="Yang E.C."/>
            <person name="Graf L."/>
            <person name="Yang J.H."/>
            <person name="Qiu H."/>
            <person name="Zel Zion U."/>
            <person name="Chan C.X."/>
            <person name="Stephens T.G."/>
            <person name="Weber A.P.M."/>
            <person name="Boo G.H."/>
            <person name="Boo S.M."/>
            <person name="Kim K.M."/>
            <person name="Shin Y."/>
            <person name="Jung M."/>
            <person name="Lee S.J."/>
            <person name="Yim H.S."/>
            <person name="Lee J.H."/>
            <person name="Bhattacharya D."/>
            <person name="Yoon H.S."/>
        </authorList>
    </citation>
    <scope>NUCLEOTIDE SEQUENCE [LARGE SCALE GENOMIC DNA]</scope>
    <source>
        <strain evidence="1 2">SKKU-2015</strain>
        <tissue evidence="1">Whole body</tissue>
    </source>
</reference>
<name>A0A2V3IF35_9FLOR</name>
<proteinExistence type="predicted"/>
<evidence type="ECO:0000313" key="1">
    <source>
        <dbReference type="EMBL" id="PXF40699.1"/>
    </source>
</evidence>
<organism evidence="1 2">
    <name type="scientific">Gracilariopsis chorda</name>
    <dbReference type="NCBI Taxonomy" id="448386"/>
    <lineage>
        <taxon>Eukaryota</taxon>
        <taxon>Rhodophyta</taxon>
        <taxon>Florideophyceae</taxon>
        <taxon>Rhodymeniophycidae</taxon>
        <taxon>Gracilariales</taxon>
        <taxon>Gracilariaceae</taxon>
        <taxon>Gracilariopsis</taxon>
    </lineage>
</organism>
<comment type="caution">
    <text evidence="1">The sequence shown here is derived from an EMBL/GenBank/DDBJ whole genome shotgun (WGS) entry which is preliminary data.</text>
</comment>
<keyword evidence="2" id="KW-1185">Reference proteome</keyword>
<evidence type="ECO:0000313" key="2">
    <source>
        <dbReference type="Proteomes" id="UP000247409"/>
    </source>
</evidence>
<dbReference type="AlphaFoldDB" id="A0A2V3IF35"/>
<dbReference type="EMBL" id="NBIV01000265">
    <property type="protein sequence ID" value="PXF40699.1"/>
    <property type="molecule type" value="Genomic_DNA"/>
</dbReference>
<dbReference type="Proteomes" id="UP000247409">
    <property type="component" value="Unassembled WGS sequence"/>
</dbReference>
<sequence>MEQGAADIQGYIFLASASVDSNSSDAIVISDVNKELGNTISLDEAER</sequence>